<proteinExistence type="predicted"/>
<dbReference type="Gene3D" id="1.50.10.10">
    <property type="match status" value="1"/>
</dbReference>
<organism evidence="3">
    <name type="scientific">Pedobacter sp. KACC 23697</name>
    <dbReference type="NCBI Taxonomy" id="3149230"/>
    <lineage>
        <taxon>Bacteria</taxon>
        <taxon>Pseudomonadati</taxon>
        <taxon>Bacteroidota</taxon>
        <taxon>Sphingobacteriia</taxon>
        <taxon>Sphingobacteriales</taxon>
        <taxon>Sphingobacteriaceae</taxon>
        <taxon>Pedobacter</taxon>
    </lineage>
</organism>
<dbReference type="InterPro" id="IPR049053">
    <property type="entry name" value="AFCA-like_C"/>
</dbReference>
<sequence length="203" mass="22280">MSVAYKDLNSNDPHHRHVPHLFALHPGRQITALGTPELANAARKTLELRGDDGTGWSIAWKENFLARLRAGDHAHKLLSYQLRLTSQTETVMADARGTYANLFDAHPPFQIDGNFGAVSGMTEMLLQSMESYTSGDGQDAYILDLLPALPSAWPDGFITGLKARGSFEVSLKWKGEKLLGGTIKSLNGEPFKSGHQIRLKLKG</sequence>
<name>A0AAU7K8Q7_9SPHI</name>
<reference evidence="3" key="1">
    <citation type="submission" date="2024-05" db="EMBL/GenBank/DDBJ databases">
        <authorList>
            <person name="Kim S."/>
            <person name="Heo J."/>
            <person name="Choi H."/>
            <person name="Choi Y."/>
            <person name="Kwon S.-W."/>
            <person name="Kim Y."/>
        </authorList>
    </citation>
    <scope>NUCLEOTIDE SEQUENCE</scope>
    <source>
        <strain evidence="3">KACC 23697</strain>
    </source>
</reference>
<accession>A0AAU7K8Q7</accession>
<dbReference type="InterPro" id="IPR012341">
    <property type="entry name" value="6hp_glycosidase-like_sf"/>
</dbReference>
<dbReference type="InterPro" id="IPR008928">
    <property type="entry name" value="6-hairpin_glycosidase_sf"/>
</dbReference>
<dbReference type="GO" id="GO:0004560">
    <property type="term" value="F:alpha-L-fucosidase activity"/>
    <property type="evidence" value="ECO:0007669"/>
    <property type="project" value="TreeGrafter"/>
</dbReference>
<feature type="domain" description="Glycosyl hydrolase family 95 catalytic" evidence="2">
    <location>
        <begin position="6"/>
        <end position="125"/>
    </location>
</feature>
<dbReference type="Pfam" id="PF21307">
    <property type="entry name" value="Glyco_hydro_95_C"/>
    <property type="match status" value="1"/>
</dbReference>
<gene>
    <name evidence="3" type="ORF">ABEG20_04420</name>
</gene>
<dbReference type="RefSeq" id="WP_406826184.1">
    <property type="nucleotide sequence ID" value="NZ_CP157485.1"/>
</dbReference>
<keyword evidence="3" id="KW-0378">Hydrolase</keyword>
<feature type="domain" description="Alpha fucosidase A-like C-terminal" evidence="1">
    <location>
        <begin position="142"/>
        <end position="193"/>
    </location>
</feature>
<dbReference type="PANTHER" id="PTHR31084:SF0">
    <property type="entry name" value="ALPHA-L-FUCOSIDASE 2"/>
    <property type="match status" value="1"/>
</dbReference>
<dbReference type="Pfam" id="PF22124">
    <property type="entry name" value="Glyco_hydro_95_cat"/>
    <property type="match status" value="1"/>
</dbReference>
<evidence type="ECO:0000259" key="1">
    <source>
        <dbReference type="Pfam" id="PF21307"/>
    </source>
</evidence>
<dbReference type="EMBL" id="CP157485">
    <property type="protein sequence ID" value="XBO48843.1"/>
    <property type="molecule type" value="Genomic_DNA"/>
</dbReference>
<evidence type="ECO:0000259" key="2">
    <source>
        <dbReference type="Pfam" id="PF22124"/>
    </source>
</evidence>
<dbReference type="InterPro" id="IPR054363">
    <property type="entry name" value="GH95_cat"/>
</dbReference>
<dbReference type="SUPFAM" id="SSF48208">
    <property type="entry name" value="Six-hairpin glycosidases"/>
    <property type="match status" value="1"/>
</dbReference>
<evidence type="ECO:0000313" key="3">
    <source>
        <dbReference type="EMBL" id="XBO48843.1"/>
    </source>
</evidence>
<dbReference type="AlphaFoldDB" id="A0AAU7K8Q7"/>
<dbReference type="PANTHER" id="PTHR31084">
    <property type="entry name" value="ALPHA-L-FUCOSIDASE 2"/>
    <property type="match status" value="1"/>
</dbReference>
<protein>
    <submittedName>
        <fullName evidence="3">Glycoside hydrolase family 95-like protein</fullName>
    </submittedName>
</protein>
<dbReference type="GO" id="GO:0005975">
    <property type="term" value="P:carbohydrate metabolic process"/>
    <property type="evidence" value="ECO:0007669"/>
    <property type="project" value="InterPro"/>
</dbReference>